<feature type="transmembrane region" description="Helical" evidence="1">
    <location>
        <begin position="311"/>
        <end position="334"/>
    </location>
</feature>
<feature type="transmembrane region" description="Helical" evidence="1">
    <location>
        <begin position="346"/>
        <end position="367"/>
    </location>
</feature>
<keyword evidence="1" id="KW-0472">Membrane</keyword>
<keyword evidence="1" id="KW-1133">Transmembrane helix</keyword>
<keyword evidence="3" id="KW-1185">Reference proteome</keyword>
<organism evidence="2 3">
    <name type="scientific">Corynebacterium ammoniagenes DSM 20306</name>
    <dbReference type="NCBI Taxonomy" id="649754"/>
    <lineage>
        <taxon>Bacteria</taxon>
        <taxon>Bacillati</taxon>
        <taxon>Actinomycetota</taxon>
        <taxon>Actinomycetes</taxon>
        <taxon>Mycobacteriales</taxon>
        <taxon>Corynebacteriaceae</taxon>
        <taxon>Corynebacterium</taxon>
    </lineage>
</organism>
<feature type="transmembrane region" description="Helical" evidence="1">
    <location>
        <begin position="31"/>
        <end position="52"/>
    </location>
</feature>
<feature type="transmembrane region" description="Helical" evidence="1">
    <location>
        <begin position="114"/>
        <end position="136"/>
    </location>
</feature>
<dbReference type="Proteomes" id="UP000006015">
    <property type="component" value="Unassembled WGS sequence"/>
</dbReference>
<feature type="transmembrane region" description="Helical" evidence="1">
    <location>
        <begin position="373"/>
        <end position="392"/>
    </location>
</feature>
<feature type="transmembrane region" description="Helical" evidence="1">
    <location>
        <begin position="285"/>
        <end position="305"/>
    </location>
</feature>
<evidence type="ECO:0000313" key="2">
    <source>
        <dbReference type="EMBL" id="EFG80772.1"/>
    </source>
</evidence>
<sequence length="506" mass="55967">MGEKAEDPRVHKVEIPIGFFSFARRNISTTWVIPVVALMALGALIMGVYAVMSMEILANLSLEFLGESPSFLRAPESNPIDLGLLLTILPLIITAYYYLITNAQNINIDDHRKAILLSWLQGIGSSILVFGLLSQISVSLFSEFKGARAVDSIAGELGRNPETSVQEAIDIYHSYPFLWRAVMASLSVETFVYLLSVVALAFVLGSVFSTLQLTEGGEALVQDGLKRRRLENSREIKRLSRVRSGILLQRVMQFMENNEFQWRNPSGEVSKGALKTNHIRNKLRLVHAGLLGLYALINLAAWIPLLVASKASGVIVVLSLYSSLIGAIAINAMATIAGDLGMRGVGLVQLVLALFFQGVMVITFLISDMAIAWKIYILVAVLFSYVIAYLSIWGRRIRSRRDSESTSVVRFELQREKCSLARSKHEVAAKVTPASVEEDDLGYFYFAELEVTVPESKKRLDFVTLDEIHALKSIFRTLRSTARAEIKLDKRAMETGSSGASEGEPT</sequence>
<evidence type="ECO:0000256" key="1">
    <source>
        <dbReference type="SAM" id="Phobius"/>
    </source>
</evidence>
<keyword evidence="1" id="KW-0812">Transmembrane</keyword>
<gene>
    <name evidence="2" type="ORF">HMPREF0281_02140</name>
</gene>
<proteinExistence type="predicted"/>
<dbReference type="EMBL" id="ADNS01000027">
    <property type="protein sequence ID" value="EFG80772.1"/>
    <property type="molecule type" value="Genomic_DNA"/>
</dbReference>
<comment type="caution">
    <text evidence="2">The sequence shown here is derived from an EMBL/GenBank/DDBJ whole genome shotgun (WGS) entry which is preliminary data.</text>
</comment>
<accession>A0ABP2IBC8</accession>
<name>A0ABP2IBC8_CORAM</name>
<feature type="transmembrane region" description="Helical" evidence="1">
    <location>
        <begin position="191"/>
        <end position="211"/>
    </location>
</feature>
<reference evidence="2 3" key="1">
    <citation type="submission" date="2010-04" db="EMBL/GenBank/DDBJ databases">
        <authorList>
            <person name="Weinstock G."/>
            <person name="Sodergren E."/>
            <person name="Clifton S."/>
            <person name="Fulton L."/>
            <person name="Fulton B."/>
            <person name="Courtney L."/>
            <person name="Fronick C."/>
            <person name="Harrison M."/>
            <person name="Strong C."/>
            <person name="Farmer C."/>
            <person name="Delahaunty K."/>
            <person name="Markovic C."/>
            <person name="Hall O."/>
            <person name="Minx P."/>
            <person name="Tomlinson C."/>
            <person name="Mitreva M."/>
            <person name="Hou S."/>
            <person name="Wollam A."/>
            <person name="Pepin K.H."/>
            <person name="Johnson M."/>
            <person name="Bhonagiri V."/>
            <person name="Zhang X."/>
            <person name="Suruliraj S."/>
            <person name="Warren W."/>
            <person name="Chinwalla A."/>
            <person name="Mardis E.R."/>
            <person name="Wilson R.K."/>
        </authorList>
    </citation>
    <scope>NUCLEOTIDE SEQUENCE [LARGE SCALE GENOMIC DNA]</scope>
    <source>
        <strain evidence="2 3">DSM 20306</strain>
    </source>
</reference>
<protein>
    <submittedName>
        <fullName evidence="2">Uncharacterized protein</fullName>
    </submittedName>
</protein>
<evidence type="ECO:0000313" key="3">
    <source>
        <dbReference type="Proteomes" id="UP000006015"/>
    </source>
</evidence>
<feature type="transmembrane region" description="Helical" evidence="1">
    <location>
        <begin position="82"/>
        <end position="102"/>
    </location>
</feature>